<keyword evidence="2" id="KW-0949">S-adenosyl-L-methionine</keyword>
<dbReference type="PROSITE" id="PS51918">
    <property type="entry name" value="RADICAL_SAM"/>
    <property type="match status" value="1"/>
</dbReference>
<keyword evidence="8" id="KW-1185">Reference proteome</keyword>
<evidence type="ECO:0000256" key="2">
    <source>
        <dbReference type="ARBA" id="ARBA00022691"/>
    </source>
</evidence>
<dbReference type="SFLD" id="SFLDG01082">
    <property type="entry name" value="B12-binding_domain_containing"/>
    <property type="match status" value="1"/>
</dbReference>
<dbReference type="InterPro" id="IPR006638">
    <property type="entry name" value="Elp3/MiaA/NifB-like_rSAM"/>
</dbReference>
<evidence type="ECO:0000313" key="7">
    <source>
        <dbReference type="EMBL" id="BBX37111.1"/>
    </source>
</evidence>
<dbReference type="Gene3D" id="3.80.30.20">
    <property type="entry name" value="tm_1862 like domain"/>
    <property type="match status" value="1"/>
</dbReference>
<proteinExistence type="predicted"/>
<evidence type="ECO:0000256" key="5">
    <source>
        <dbReference type="ARBA" id="ARBA00023014"/>
    </source>
</evidence>
<dbReference type="InterPro" id="IPR023404">
    <property type="entry name" value="rSAM_horseshoe"/>
</dbReference>
<dbReference type="NCBIfam" id="TIGR03975">
    <property type="entry name" value="rSAM_ocin_1"/>
    <property type="match status" value="1"/>
</dbReference>
<dbReference type="InterPro" id="IPR023984">
    <property type="entry name" value="rSAM_ocin_1"/>
</dbReference>
<dbReference type="EMBL" id="AP022567">
    <property type="protein sequence ID" value="BBX37111.1"/>
    <property type="molecule type" value="Genomic_DNA"/>
</dbReference>
<feature type="domain" description="Radical SAM core" evidence="6">
    <location>
        <begin position="230"/>
        <end position="464"/>
    </location>
</feature>
<dbReference type="SFLD" id="SFLDF00324">
    <property type="entry name" value="bacteriocin_maturation"/>
    <property type="match status" value="1"/>
</dbReference>
<dbReference type="CDD" id="cd01335">
    <property type="entry name" value="Radical_SAM"/>
    <property type="match status" value="1"/>
</dbReference>
<dbReference type="SUPFAM" id="SSF102114">
    <property type="entry name" value="Radical SAM enzymes"/>
    <property type="match status" value="1"/>
</dbReference>
<evidence type="ECO:0000259" key="6">
    <source>
        <dbReference type="PROSITE" id="PS51918"/>
    </source>
</evidence>
<dbReference type="Pfam" id="PF04055">
    <property type="entry name" value="Radical_SAM"/>
    <property type="match status" value="1"/>
</dbReference>
<reference evidence="7 8" key="1">
    <citation type="journal article" date="2019" name="Emerg. Microbes Infect.">
        <title>Comprehensive subspecies identification of 175 nontuberculous mycobacteria species based on 7547 genomic profiles.</title>
        <authorList>
            <person name="Matsumoto Y."/>
            <person name="Kinjo T."/>
            <person name="Motooka D."/>
            <person name="Nabeya D."/>
            <person name="Jung N."/>
            <person name="Uechi K."/>
            <person name="Horii T."/>
            <person name="Iida T."/>
            <person name="Fujita J."/>
            <person name="Nakamura S."/>
        </authorList>
    </citation>
    <scope>NUCLEOTIDE SEQUENCE [LARGE SCALE GENOMIC DNA]</scope>
    <source>
        <strain evidence="7 8">JCM 12375</strain>
    </source>
</reference>
<evidence type="ECO:0000256" key="3">
    <source>
        <dbReference type="ARBA" id="ARBA00022723"/>
    </source>
</evidence>
<name>A0ABM7I2I6_MYCME</name>
<organism evidence="7 8">
    <name type="scientific">Mycolicibacterium mageritense</name>
    <name type="common">Mycobacterium mageritense</name>
    <dbReference type="NCBI Taxonomy" id="53462"/>
    <lineage>
        <taxon>Bacteria</taxon>
        <taxon>Bacillati</taxon>
        <taxon>Actinomycetota</taxon>
        <taxon>Actinomycetes</taxon>
        <taxon>Mycobacteriales</taxon>
        <taxon>Mycobacteriaceae</taxon>
        <taxon>Mycolicibacterium</taxon>
    </lineage>
</organism>
<dbReference type="Gene3D" id="3.40.50.280">
    <property type="entry name" value="Cobalamin-binding domain"/>
    <property type="match status" value="1"/>
</dbReference>
<sequence>MCLVSALLIDAELPHELRHQHVDFGVRMASRLGRADAAVVATHGTIGEMAAGWALRLHQDPQSELPEDLARHLDTHSFPRTVFAILAEELLAQARADVASLLDAPPKVAGFTLTIAQTGASILWATLLKEALPQITVVFGGSQCEDPMGIALLTGTACVDVVVRGEADTTIVPLFSALLTDSDLAGIENIAYRSRDAVVVAAKSELDAPCERAPNYSDFARQFSEAQPLLGDEPMFYVEGSRGCWWGEVSHCTFCGIHTSGIKFRAKSVEATLEEISRVVQETRSLTVVLSDTIMSTAHIHDLLPRLETMRREVDVEILVDLKNNLRRDDVLALARAGVSTVQLGVESLSTNLLHQMRKGNTALQHVQALKWLTECGIGVFYNILTHIPFETVADYDSSTRLAEAINHLNPPSGAFAIEIDRYAPYFNDWEGYDFPKPVPSPIYQWILPTDCTVDLQQFAYVFEGRHASTQTPELDTAREKLAKAIDQWQHNYATHQLTHRRGPGFTVVTRTNPEGSQRWVLEGPEAELYNHLDRVRQYRALVKVMTPRMPEQRLRSTLHQWREAGLCADDGTTWLALSVQHRRLTPQ</sequence>
<dbReference type="SMART" id="SM00729">
    <property type="entry name" value="Elp3"/>
    <property type="match status" value="1"/>
</dbReference>
<accession>A0ABM7I2I6</accession>
<dbReference type="Proteomes" id="UP000465622">
    <property type="component" value="Chromosome"/>
</dbReference>
<evidence type="ECO:0000256" key="4">
    <source>
        <dbReference type="ARBA" id="ARBA00023004"/>
    </source>
</evidence>
<keyword evidence="4" id="KW-0408">Iron</keyword>
<protein>
    <recommendedName>
        <fullName evidence="6">Radical SAM core domain-containing protein</fullName>
    </recommendedName>
</protein>
<keyword evidence="5" id="KW-0411">Iron-sulfur</keyword>
<dbReference type="InterPro" id="IPR058240">
    <property type="entry name" value="rSAM_sf"/>
</dbReference>
<evidence type="ECO:0000256" key="1">
    <source>
        <dbReference type="ARBA" id="ARBA00001966"/>
    </source>
</evidence>
<evidence type="ECO:0000313" key="8">
    <source>
        <dbReference type="Proteomes" id="UP000465622"/>
    </source>
</evidence>
<dbReference type="SFLD" id="SFLDS00029">
    <property type="entry name" value="Radical_SAM"/>
    <property type="match status" value="1"/>
</dbReference>
<dbReference type="PANTHER" id="PTHR43409">
    <property type="entry name" value="ANAEROBIC MAGNESIUM-PROTOPORPHYRIN IX MONOMETHYL ESTER CYCLASE-RELATED"/>
    <property type="match status" value="1"/>
</dbReference>
<comment type="cofactor">
    <cofactor evidence="1">
        <name>[4Fe-4S] cluster</name>
        <dbReference type="ChEBI" id="CHEBI:49883"/>
    </cofactor>
</comment>
<gene>
    <name evidence="7" type="ORF">MMAGJ_63930</name>
</gene>
<dbReference type="PANTHER" id="PTHR43409:SF7">
    <property type="entry name" value="BLL1977 PROTEIN"/>
    <property type="match status" value="1"/>
</dbReference>
<dbReference type="InterPro" id="IPR051198">
    <property type="entry name" value="BchE-like"/>
</dbReference>
<dbReference type="InterPro" id="IPR007197">
    <property type="entry name" value="rSAM"/>
</dbReference>
<keyword evidence="3" id="KW-0479">Metal-binding</keyword>